<reference evidence="4 5" key="2">
    <citation type="submission" date="2023-10" db="EMBL/GenBank/DDBJ databases">
        <authorList>
            <person name="Han X.F."/>
        </authorList>
    </citation>
    <scope>NUCLEOTIDE SEQUENCE [LARGE SCALE GENOMIC DNA]</scope>
    <source>
        <strain evidence="4 5">KCTC 39840</strain>
    </source>
</reference>
<reference evidence="5" key="1">
    <citation type="submission" date="2023-07" db="EMBL/GenBank/DDBJ databases">
        <title>Conexibacter stalactiti sp. nov., isolated from stalactites in a lava cave and emended description of the genus Conexibacter.</title>
        <authorList>
            <person name="Lee S.D."/>
        </authorList>
    </citation>
    <scope>NUCLEOTIDE SEQUENCE [LARGE SCALE GENOMIC DNA]</scope>
    <source>
        <strain evidence="5">KCTC 39840</strain>
    </source>
</reference>
<accession>A0ABU4HQ26</accession>
<dbReference type="SUPFAM" id="SSF55144">
    <property type="entry name" value="LigT-like"/>
    <property type="match status" value="1"/>
</dbReference>
<dbReference type="InterPro" id="IPR009097">
    <property type="entry name" value="Cyclic_Pdiesterase"/>
</dbReference>
<dbReference type="HAMAP" id="MF_01940">
    <property type="entry name" value="RNA_CPDase"/>
    <property type="match status" value="1"/>
</dbReference>
<dbReference type="InterPro" id="IPR004175">
    <property type="entry name" value="RNA_CPDase"/>
</dbReference>
<comment type="similarity">
    <text evidence="2">Belongs to the 2H phosphoesterase superfamily. ThpR family.</text>
</comment>
<feature type="short sequence motif" description="HXTX 2" evidence="2">
    <location>
        <begin position="143"/>
        <end position="146"/>
    </location>
</feature>
<feature type="domain" description="Phosphoesterase HXTX" evidence="3">
    <location>
        <begin position="12"/>
        <end position="63"/>
    </location>
</feature>
<dbReference type="InterPro" id="IPR014051">
    <property type="entry name" value="Phosphoesterase_HXTX"/>
</dbReference>
<organism evidence="4 5">
    <name type="scientific">Conexibacter stalactiti</name>
    <dbReference type="NCBI Taxonomy" id="1940611"/>
    <lineage>
        <taxon>Bacteria</taxon>
        <taxon>Bacillati</taxon>
        <taxon>Actinomycetota</taxon>
        <taxon>Thermoleophilia</taxon>
        <taxon>Solirubrobacterales</taxon>
        <taxon>Conexibacteraceae</taxon>
        <taxon>Conexibacter</taxon>
    </lineage>
</organism>
<keyword evidence="1 2" id="KW-0378">Hydrolase</keyword>
<protein>
    <recommendedName>
        <fullName evidence="2">RNA 2',3'-cyclic phosphodiesterase</fullName>
        <shortName evidence="2">RNA 2',3'-CPDase</shortName>
        <ecNumber evidence="2">3.1.4.58</ecNumber>
    </recommendedName>
</protein>
<comment type="catalytic activity">
    <reaction evidence="2">
        <text>a 3'-end 2',3'-cyclophospho-ribonucleotide-RNA + H2O = a 3'-end 2'-phospho-ribonucleotide-RNA + H(+)</text>
        <dbReference type="Rhea" id="RHEA:11828"/>
        <dbReference type="Rhea" id="RHEA-COMP:10464"/>
        <dbReference type="Rhea" id="RHEA-COMP:17353"/>
        <dbReference type="ChEBI" id="CHEBI:15377"/>
        <dbReference type="ChEBI" id="CHEBI:15378"/>
        <dbReference type="ChEBI" id="CHEBI:83064"/>
        <dbReference type="ChEBI" id="CHEBI:173113"/>
        <dbReference type="EC" id="3.1.4.58"/>
    </reaction>
</comment>
<dbReference type="Proteomes" id="UP001284601">
    <property type="component" value="Unassembled WGS sequence"/>
</dbReference>
<dbReference type="Pfam" id="PF02834">
    <property type="entry name" value="LigT_PEase"/>
    <property type="match status" value="1"/>
</dbReference>
<evidence type="ECO:0000256" key="2">
    <source>
        <dbReference type="HAMAP-Rule" id="MF_01940"/>
    </source>
</evidence>
<dbReference type="RefSeq" id="WP_318597725.1">
    <property type="nucleotide sequence ID" value="NZ_JAWSTH010000032.1"/>
</dbReference>
<gene>
    <name evidence="4" type="primary">thpR</name>
    <name evidence="4" type="ORF">R7226_13665</name>
</gene>
<dbReference type="NCBIfam" id="TIGR02258">
    <property type="entry name" value="2_5_ligase"/>
    <property type="match status" value="1"/>
</dbReference>
<keyword evidence="5" id="KW-1185">Reference proteome</keyword>
<feature type="active site" description="Proton acceptor" evidence="2">
    <location>
        <position position="143"/>
    </location>
</feature>
<comment type="function">
    <text evidence="2">Hydrolyzes RNA 2',3'-cyclic phosphodiester to an RNA 2'-phosphomonoester.</text>
</comment>
<name>A0ABU4HQ26_9ACTN</name>
<proteinExistence type="inferred from homology"/>
<evidence type="ECO:0000313" key="5">
    <source>
        <dbReference type="Proteomes" id="UP001284601"/>
    </source>
</evidence>
<dbReference type="PANTHER" id="PTHR35561">
    <property type="entry name" value="RNA 2',3'-CYCLIC PHOSPHODIESTERASE"/>
    <property type="match status" value="1"/>
</dbReference>
<dbReference type="PANTHER" id="PTHR35561:SF1">
    <property type="entry name" value="RNA 2',3'-CYCLIC PHOSPHODIESTERASE"/>
    <property type="match status" value="1"/>
</dbReference>
<feature type="short sequence motif" description="HXTX 1" evidence="2">
    <location>
        <begin position="46"/>
        <end position="49"/>
    </location>
</feature>
<dbReference type="Gene3D" id="3.90.1140.10">
    <property type="entry name" value="Cyclic phosphodiesterase"/>
    <property type="match status" value="1"/>
</dbReference>
<dbReference type="EMBL" id="JAWSTH010000032">
    <property type="protein sequence ID" value="MDW5595391.1"/>
    <property type="molecule type" value="Genomic_DNA"/>
</dbReference>
<sequence length="202" mass="20700">MAGERIRLFAALDLPEEVRGALVRWRAPLLAAEPRLLRPVASDALHVTLCFLGQVDAAEAGAIGAAVVASAGGDAPGGLAGEPGPVPGLALADALWLPRRAARVLAVELVDAGGALARLQARVAGALTAGGWFEPEARPFLPHVTVARVRARGNERAARELAAAPLPGVPSLAFDGAAVTLYRSHLGGGGARYEPLARADLR</sequence>
<comment type="caution">
    <text evidence="4">The sequence shown here is derived from an EMBL/GenBank/DDBJ whole genome shotgun (WGS) entry which is preliminary data.</text>
</comment>
<feature type="active site" description="Proton donor" evidence="2">
    <location>
        <position position="46"/>
    </location>
</feature>
<dbReference type="EC" id="3.1.4.58" evidence="2"/>
<evidence type="ECO:0000313" key="4">
    <source>
        <dbReference type="EMBL" id="MDW5595391.1"/>
    </source>
</evidence>
<evidence type="ECO:0000256" key="1">
    <source>
        <dbReference type="ARBA" id="ARBA00022801"/>
    </source>
</evidence>
<evidence type="ECO:0000259" key="3">
    <source>
        <dbReference type="Pfam" id="PF02834"/>
    </source>
</evidence>